<evidence type="ECO:0000256" key="6">
    <source>
        <dbReference type="ARBA" id="ARBA00023277"/>
    </source>
</evidence>
<evidence type="ECO:0000313" key="9">
    <source>
        <dbReference type="EMBL" id="MFC3766472.1"/>
    </source>
</evidence>
<dbReference type="InterPro" id="IPR013780">
    <property type="entry name" value="Glyco_hydro_b"/>
</dbReference>
<keyword evidence="6" id="KW-0119">Carbohydrate metabolism</keyword>
<name>A0ABV7YN39_9ACTN</name>
<evidence type="ECO:0000256" key="1">
    <source>
        <dbReference type="ARBA" id="ARBA00001462"/>
    </source>
</evidence>
<evidence type="ECO:0000256" key="5">
    <source>
        <dbReference type="ARBA" id="ARBA00022801"/>
    </source>
</evidence>
<comment type="caution">
    <text evidence="9">The sequence shown here is derived from an EMBL/GenBank/DDBJ whole genome shotgun (WGS) entry which is preliminary data.</text>
</comment>
<dbReference type="SUPFAM" id="SSF51445">
    <property type="entry name" value="(Trans)glycosidases"/>
    <property type="match status" value="1"/>
</dbReference>
<dbReference type="PANTHER" id="PTHR43576:SF3">
    <property type="entry name" value="ALPHA-L-ARABINOFURANOSIDASE C"/>
    <property type="match status" value="1"/>
</dbReference>
<comment type="similarity">
    <text evidence="2">Belongs to the glycosyl hydrolase 51 family.</text>
</comment>
<comment type="catalytic activity">
    <reaction evidence="1">
        <text>Hydrolysis of terminal non-reducing alpha-L-arabinofuranoside residues in alpha-L-arabinosides.</text>
        <dbReference type="EC" id="3.2.1.55"/>
    </reaction>
</comment>
<feature type="domain" description="Alpha-L-arabinofuranosidase C-terminal" evidence="8">
    <location>
        <begin position="291"/>
        <end position="492"/>
    </location>
</feature>
<dbReference type="RefSeq" id="WP_205121921.1">
    <property type="nucleotide sequence ID" value="NZ_JAFBCM010000001.1"/>
</dbReference>
<evidence type="ECO:0000256" key="7">
    <source>
        <dbReference type="ARBA" id="ARBA00023295"/>
    </source>
</evidence>
<evidence type="ECO:0000256" key="3">
    <source>
        <dbReference type="ARBA" id="ARBA00011165"/>
    </source>
</evidence>
<dbReference type="Gene3D" id="3.20.20.80">
    <property type="entry name" value="Glycosidases"/>
    <property type="match status" value="1"/>
</dbReference>
<keyword evidence="10" id="KW-1185">Reference proteome</keyword>
<comment type="subunit">
    <text evidence="3">Homohexamer; trimer of dimers.</text>
</comment>
<dbReference type="EC" id="3.2.1.55" evidence="4"/>
<sequence length="503" mass="55178">MDKASIVVDPAFKIGDIDPRIRGSFVEHLGRCVYGGIYEPDHPSADEDGFRTDVLELTRELGVTAVRYPGGNFVSGYNWEDGIGPKADRPRRLELAWKTLETNQVGVDEFAAWCRKAATEPIMAVNLGTRGVAEAAELVEYCNHPAGSYWSDQRVRNGAKDPHGVRLWCLGNEMDGQWQIGHKTAREYGLLAAETAKAMRMVDPSLELVACGSSHRRMPTFASWEAEVLEHTYDVVDYVSLHSYYAPRNGDVASFLASGVDMDEMIEAVVASCDYARAKLGRSKRIDLSYDEWNVWYSGGSWQDTVDPWTEAPPILQDEYSVMDAVVVGSLLNSLLRHADRVKIACFAQLVNVIAPMTTENGGPAWRQSSYHPMALAFAHGVGAALRVEPVSPLVSTPLYGDVPQLDATVTYDESSGAVAVFAVNRSLTEPLVLSADLRSLPSARVVEHVALFDSDRDAINTKDAPDRVVPRTQPAPSLADGRLEAELPPLSWSLIRLTTTPS</sequence>
<dbReference type="Pfam" id="PF06964">
    <property type="entry name" value="Alpha-L-AF_C"/>
    <property type="match status" value="1"/>
</dbReference>
<dbReference type="Pfam" id="PF22848">
    <property type="entry name" value="ASD1_dom"/>
    <property type="match status" value="1"/>
</dbReference>
<dbReference type="SMART" id="SM00813">
    <property type="entry name" value="Alpha-L-AF_C"/>
    <property type="match status" value="1"/>
</dbReference>
<gene>
    <name evidence="9" type="ORF">ACFOUW_36985</name>
</gene>
<dbReference type="PANTHER" id="PTHR43576">
    <property type="entry name" value="ALPHA-L-ARABINOFURANOSIDASE C-RELATED"/>
    <property type="match status" value="1"/>
</dbReference>
<keyword evidence="7" id="KW-0326">Glycosidase</keyword>
<keyword evidence="5" id="KW-0378">Hydrolase</keyword>
<dbReference type="Proteomes" id="UP001595699">
    <property type="component" value="Unassembled WGS sequence"/>
</dbReference>
<dbReference type="SUPFAM" id="SSF51011">
    <property type="entry name" value="Glycosyl hydrolase domain"/>
    <property type="match status" value="1"/>
</dbReference>
<organism evidence="9 10">
    <name type="scientific">Tenggerimyces flavus</name>
    <dbReference type="NCBI Taxonomy" id="1708749"/>
    <lineage>
        <taxon>Bacteria</taxon>
        <taxon>Bacillati</taxon>
        <taxon>Actinomycetota</taxon>
        <taxon>Actinomycetes</taxon>
        <taxon>Propionibacteriales</taxon>
        <taxon>Nocardioidaceae</taxon>
        <taxon>Tenggerimyces</taxon>
    </lineage>
</organism>
<accession>A0ABV7YN39</accession>
<evidence type="ECO:0000256" key="4">
    <source>
        <dbReference type="ARBA" id="ARBA00012670"/>
    </source>
</evidence>
<protein>
    <recommendedName>
        <fullName evidence="4">non-reducing end alpha-L-arabinofuranosidase</fullName>
        <ecNumber evidence="4">3.2.1.55</ecNumber>
    </recommendedName>
</protein>
<evidence type="ECO:0000259" key="8">
    <source>
        <dbReference type="SMART" id="SM00813"/>
    </source>
</evidence>
<dbReference type="EMBL" id="JBHRZH010000055">
    <property type="protein sequence ID" value="MFC3766472.1"/>
    <property type="molecule type" value="Genomic_DNA"/>
</dbReference>
<evidence type="ECO:0000313" key="10">
    <source>
        <dbReference type="Proteomes" id="UP001595699"/>
    </source>
</evidence>
<reference evidence="10" key="1">
    <citation type="journal article" date="2019" name="Int. J. Syst. Evol. Microbiol.">
        <title>The Global Catalogue of Microorganisms (GCM) 10K type strain sequencing project: providing services to taxonomists for standard genome sequencing and annotation.</title>
        <authorList>
            <consortium name="The Broad Institute Genomics Platform"/>
            <consortium name="The Broad Institute Genome Sequencing Center for Infectious Disease"/>
            <person name="Wu L."/>
            <person name="Ma J."/>
        </authorList>
    </citation>
    <scope>NUCLEOTIDE SEQUENCE [LARGE SCALE GENOMIC DNA]</scope>
    <source>
        <strain evidence="10">CGMCC 4.7241</strain>
    </source>
</reference>
<proteinExistence type="inferred from homology"/>
<dbReference type="InterPro" id="IPR017853">
    <property type="entry name" value="GH"/>
</dbReference>
<evidence type="ECO:0000256" key="2">
    <source>
        <dbReference type="ARBA" id="ARBA00007186"/>
    </source>
</evidence>
<dbReference type="InterPro" id="IPR055235">
    <property type="entry name" value="ASD1_cat"/>
</dbReference>
<dbReference type="InterPro" id="IPR010720">
    <property type="entry name" value="Alpha-L-AF_C"/>
</dbReference>
<dbReference type="Gene3D" id="2.60.40.1180">
    <property type="entry name" value="Golgi alpha-mannosidase II"/>
    <property type="match status" value="1"/>
</dbReference>